<keyword evidence="4" id="KW-1185">Reference proteome</keyword>
<dbReference type="PRINTS" id="PR00420">
    <property type="entry name" value="RNGMNOXGNASE"/>
</dbReference>
<dbReference type="InterPro" id="IPR050631">
    <property type="entry name" value="PheA/TfdB_FAD_monoxygenase"/>
</dbReference>
<dbReference type="Pfam" id="PF01494">
    <property type="entry name" value="FAD_binding_3"/>
    <property type="match status" value="1"/>
</dbReference>
<evidence type="ECO:0000313" key="4">
    <source>
        <dbReference type="Proteomes" id="UP001500755"/>
    </source>
</evidence>
<protein>
    <submittedName>
        <fullName evidence="3">FAD-dependent oxidoreductase</fullName>
    </submittedName>
</protein>
<evidence type="ECO:0000259" key="2">
    <source>
        <dbReference type="Pfam" id="PF01494"/>
    </source>
</evidence>
<dbReference type="InterPro" id="IPR002938">
    <property type="entry name" value="FAD-bd"/>
</dbReference>
<dbReference type="Gene3D" id="3.50.50.60">
    <property type="entry name" value="FAD/NAD(P)-binding domain"/>
    <property type="match status" value="2"/>
</dbReference>
<accession>A0ABP5EFQ1</accession>
<dbReference type="EMBL" id="BAAANO010000002">
    <property type="protein sequence ID" value="GAA1997662.1"/>
    <property type="molecule type" value="Genomic_DNA"/>
</dbReference>
<dbReference type="Proteomes" id="UP001500755">
    <property type="component" value="Unassembled WGS sequence"/>
</dbReference>
<evidence type="ECO:0000313" key="3">
    <source>
        <dbReference type="EMBL" id="GAA1997662.1"/>
    </source>
</evidence>
<name>A0ABP5EFQ1_9MICO</name>
<reference evidence="4" key="1">
    <citation type="journal article" date="2019" name="Int. J. Syst. Evol. Microbiol.">
        <title>The Global Catalogue of Microorganisms (GCM) 10K type strain sequencing project: providing services to taxonomists for standard genome sequencing and annotation.</title>
        <authorList>
            <consortium name="The Broad Institute Genomics Platform"/>
            <consortium name="The Broad Institute Genome Sequencing Center for Infectious Disease"/>
            <person name="Wu L."/>
            <person name="Ma J."/>
        </authorList>
    </citation>
    <scope>NUCLEOTIDE SEQUENCE [LARGE SCALE GENOMIC DNA]</scope>
    <source>
        <strain evidence="4">JCM 14546</strain>
    </source>
</reference>
<sequence length="422" mass="45008">MIAGLLLARAGVDVLVLEKHADFLRDFRGDTIHPSSLQLLADLGLAEEFAQLPANHVTGVEFPSEDGTSVRLVDFSRLRHPYPYIAFAPQWEFLDLLARAGEREPRFTLLTEVEATGLVRGAPGGEDASTGGATAGTIVPADQVTGITYRDHRTGGTGTITARLTIAADGRTSVLREDAGLPMIDIPVGFDVWWFRIPARNADGTPIEVGETLLPRSSPDGSLFILIPRGDYVQAGMLIPKGSDAARRAEGIEVLRSRVASAVPDLAGALDSLTLEDVKLLNVAANRARRWWVRGFLAIGDAAHAMSPVGGVGVNLAVQDGAAAANALAEPLRTGTVRDSDLARLQRRRMVPTVLTQAAQRGPAALISEALSAGTGLALPRRVAEVFRRVPALSAVPAYLVGVGVRPERVRPARAHRARTRR</sequence>
<feature type="domain" description="FAD-binding" evidence="2">
    <location>
        <begin position="1"/>
        <end position="350"/>
    </location>
</feature>
<evidence type="ECO:0000256" key="1">
    <source>
        <dbReference type="ARBA" id="ARBA00023002"/>
    </source>
</evidence>
<dbReference type="PANTHER" id="PTHR43476">
    <property type="entry name" value="3-(3-HYDROXY-PHENYL)PROPIONATE/3-HYDROXYCINNAMIC ACID HYDROXYLASE"/>
    <property type="match status" value="1"/>
</dbReference>
<organism evidence="3 4">
    <name type="scientific">Brevibacterium samyangense</name>
    <dbReference type="NCBI Taxonomy" id="366888"/>
    <lineage>
        <taxon>Bacteria</taxon>
        <taxon>Bacillati</taxon>
        <taxon>Actinomycetota</taxon>
        <taxon>Actinomycetes</taxon>
        <taxon>Micrococcales</taxon>
        <taxon>Brevibacteriaceae</taxon>
        <taxon>Brevibacterium</taxon>
    </lineage>
</organism>
<gene>
    <name evidence="3" type="ORF">GCM10009755_00940</name>
</gene>
<dbReference type="SUPFAM" id="SSF51905">
    <property type="entry name" value="FAD/NAD(P)-binding domain"/>
    <property type="match status" value="1"/>
</dbReference>
<dbReference type="PANTHER" id="PTHR43476:SF5">
    <property type="entry name" value="FAD-DEPENDENT MONOOXYGENASE"/>
    <property type="match status" value="1"/>
</dbReference>
<comment type="caution">
    <text evidence="3">The sequence shown here is derived from an EMBL/GenBank/DDBJ whole genome shotgun (WGS) entry which is preliminary data.</text>
</comment>
<dbReference type="InterPro" id="IPR036188">
    <property type="entry name" value="FAD/NAD-bd_sf"/>
</dbReference>
<keyword evidence="1" id="KW-0560">Oxidoreductase</keyword>
<proteinExistence type="predicted"/>